<dbReference type="GO" id="GO:0005634">
    <property type="term" value="C:nucleus"/>
    <property type="evidence" value="ECO:0007669"/>
    <property type="project" value="UniProtKB-SubCell"/>
</dbReference>
<dbReference type="GO" id="GO:0051306">
    <property type="term" value="P:mitotic sister chromatid separation"/>
    <property type="evidence" value="ECO:0007669"/>
    <property type="project" value="TreeGrafter"/>
</dbReference>
<dbReference type="OrthoDB" id="10038475at2759"/>
<feature type="domain" description="Condensin II complex subunit H2 N-terminal" evidence="5">
    <location>
        <begin position="11"/>
        <end position="120"/>
    </location>
</feature>
<proteinExistence type="inferred from homology"/>
<dbReference type="EMBL" id="BRYA01000092">
    <property type="protein sequence ID" value="GMI38816.1"/>
    <property type="molecule type" value="Genomic_DNA"/>
</dbReference>
<dbReference type="GO" id="GO:0003682">
    <property type="term" value="F:chromatin binding"/>
    <property type="evidence" value="ECO:0007669"/>
    <property type="project" value="TreeGrafter"/>
</dbReference>
<dbReference type="Proteomes" id="UP001165065">
    <property type="component" value="Unassembled WGS sequence"/>
</dbReference>
<sequence>MANAVNSVSHEFLKPIRDLSRNWDIDIASCLEDYLDDLDTITITLDGGASKLNFAEAALLIQGTSAVYARKVEYLYTLVYKTLEALTDKKKGEEKKGEEGLDDEELGFDVELNFLLLDDAITEGNSKSINLQDEDVDAITDWDHDDVEFGRGARRSNRRTSGMSNRRLSNASAISKGSQALNASLVADIGASGLRLMSSDVDRSGALLLPGSNAFITGDDGDDMYDVGNEDDLEDGFDMGDDDGFGMGEGGDRDKSNMTGVNDSLAYVDGSTSAISDGTMKQVDYSVAPDMEDLWAFVDPHSAKGSKNRPIKMGKTFTLPPGLTEDGEEESIDNSVSLNTSASVDKSSFVVEDDQLKLRGLAYGKEFAYVAEGIKKRKAAKKRKNRGGNWYGKGKRKDTKEFEDEEEDNQFKMNNEDDDFAFGMNDDDGEGAMAQKGPQNVDTDQFEDMFGTSRVKNEEEDKRYGSNPMDETRFEERFEQLCKAHLRTFAAGAERYAAESQLTKRVADWSFKLGPTLKNEEEREEFDIHKTGENMLDNIQRQIKERETSGKKFDNINVVDFHSLTNSSEQYEVCRMFLASLMLANNGNVTLTHSSDEEGVAGEMKLEFHKKAMELPMDTYLAPSVEEQENREVMA</sequence>
<evidence type="ECO:0000313" key="8">
    <source>
        <dbReference type="Proteomes" id="UP001165065"/>
    </source>
</evidence>
<dbReference type="PANTHER" id="PTHR14324">
    <property type="entry name" value="CONDENSIN-2 COMPLEX SUBUNIT H2"/>
    <property type="match status" value="1"/>
</dbReference>
<keyword evidence="8" id="KW-1185">Reference proteome</keyword>
<evidence type="ECO:0000256" key="1">
    <source>
        <dbReference type="ARBA" id="ARBA00004123"/>
    </source>
</evidence>
<reference evidence="8" key="1">
    <citation type="journal article" date="2023" name="Commun. Biol.">
        <title>Genome analysis of Parmales, the sister group of diatoms, reveals the evolutionary specialization of diatoms from phago-mixotrophs to photoautotrophs.</title>
        <authorList>
            <person name="Ban H."/>
            <person name="Sato S."/>
            <person name="Yoshikawa S."/>
            <person name="Yamada K."/>
            <person name="Nakamura Y."/>
            <person name="Ichinomiya M."/>
            <person name="Sato N."/>
            <person name="Blanc-Mathieu R."/>
            <person name="Endo H."/>
            <person name="Kuwata A."/>
            <person name="Ogata H."/>
        </authorList>
    </citation>
    <scope>NUCLEOTIDE SEQUENCE [LARGE SCALE GENOMIC DNA]</scope>
</reference>
<dbReference type="InterPro" id="IPR031739">
    <property type="entry name" value="Ncaph2"/>
</dbReference>
<evidence type="ECO:0000313" key="7">
    <source>
        <dbReference type="EMBL" id="GMI38816.1"/>
    </source>
</evidence>
<dbReference type="AlphaFoldDB" id="A0A9W7G7S5"/>
<dbReference type="Pfam" id="PF06278">
    <property type="entry name" value="CNDH2_N"/>
    <property type="match status" value="1"/>
</dbReference>
<evidence type="ECO:0000259" key="6">
    <source>
        <dbReference type="Pfam" id="PF16858"/>
    </source>
</evidence>
<gene>
    <name evidence="7" type="ORF">TrCOL_g10222</name>
</gene>
<dbReference type="PANTHER" id="PTHR14324:SF3">
    <property type="entry name" value="CONDENSIN-2 COMPLEX SUBUNIT H2"/>
    <property type="match status" value="1"/>
</dbReference>
<dbReference type="GO" id="GO:0010032">
    <property type="term" value="P:meiotic chromosome condensation"/>
    <property type="evidence" value="ECO:0007669"/>
    <property type="project" value="TreeGrafter"/>
</dbReference>
<organism evidence="7 8">
    <name type="scientific">Triparma columacea</name>
    <dbReference type="NCBI Taxonomy" id="722753"/>
    <lineage>
        <taxon>Eukaryota</taxon>
        <taxon>Sar</taxon>
        <taxon>Stramenopiles</taxon>
        <taxon>Ochrophyta</taxon>
        <taxon>Bolidophyceae</taxon>
        <taxon>Parmales</taxon>
        <taxon>Triparmaceae</taxon>
        <taxon>Triparma</taxon>
    </lineage>
</organism>
<dbReference type="InterPro" id="IPR031737">
    <property type="entry name" value="CNDH2_C"/>
</dbReference>
<dbReference type="InterPro" id="IPR009378">
    <property type="entry name" value="H2_N"/>
</dbReference>
<evidence type="ECO:0000256" key="3">
    <source>
        <dbReference type="ARBA" id="ARBA00023242"/>
    </source>
</evidence>
<evidence type="ECO:0000256" key="2">
    <source>
        <dbReference type="ARBA" id="ARBA00007844"/>
    </source>
</evidence>
<evidence type="ECO:0000256" key="4">
    <source>
        <dbReference type="SAM" id="MobiDB-lite"/>
    </source>
</evidence>
<evidence type="ECO:0008006" key="9">
    <source>
        <dbReference type="Google" id="ProtNLM"/>
    </source>
</evidence>
<comment type="subcellular location">
    <subcellularLocation>
        <location evidence="1">Nucleus</location>
    </subcellularLocation>
</comment>
<feature type="domain" description="Condensin-2 complex subunit H2 C-terminal" evidence="6">
    <location>
        <begin position="478"/>
        <end position="608"/>
    </location>
</feature>
<name>A0A9W7G7S5_9STRA</name>
<comment type="caution">
    <text evidence="7">The sequence shown here is derived from an EMBL/GenBank/DDBJ whole genome shotgun (WGS) entry which is preliminary data.</text>
</comment>
<evidence type="ECO:0000259" key="5">
    <source>
        <dbReference type="Pfam" id="PF06278"/>
    </source>
</evidence>
<feature type="region of interest" description="Disordered" evidence="4">
    <location>
        <begin position="381"/>
        <end position="419"/>
    </location>
</feature>
<keyword evidence="3" id="KW-0539">Nucleus</keyword>
<protein>
    <recommendedName>
        <fullName evidence="9">Condensin-2 complex subunit H2</fullName>
    </recommendedName>
</protein>
<accession>A0A9W7G7S5</accession>
<comment type="similarity">
    <text evidence="2">Belongs to the CND2 H2 (condensin-2 subunit 2) family.</text>
</comment>
<dbReference type="Pfam" id="PF16858">
    <property type="entry name" value="CNDH2_C"/>
    <property type="match status" value="1"/>
</dbReference>
<dbReference type="GO" id="GO:0000796">
    <property type="term" value="C:condensin complex"/>
    <property type="evidence" value="ECO:0007669"/>
    <property type="project" value="TreeGrafter"/>
</dbReference>